<name>A0A3Q3B8Z4_KRYMA</name>
<sequence>HSLEENYCRNPDGKPRPWCYTTNSSELWDYCYIPQHNAESTEFSIGLLFSEVERSCITDRGEKYRGPISVTLSGKRCQSWSAQTPHQHNYTTENYPCRDLAENSCRNPNNDSKPWCFTTDPNTRWEYCSVPICGDPGKTEQHNPKPSPAPHLATQGCFHCKGEDYRGHHNTTEGGLTCQRWDSQEPHRHRFNSTDYPEHSLEENYCRNPDGKPRPWCYTTSSSKEWDYCYIPRCGKKIHIIVFKYISSSEFSIGLLFSEVERSCITDRGEKYRGPISVTLSGKRCQSWSAQTPHQHNYTTENYPCSGLAENSCRNPNNDSKPWCFTTDPNTRWEYCSVPICGDPGKTEQQSLIFSPTYLHCQIKDCFHCKGEDYKGHHNTTEGGLTCQCWDSQEPHRHPFNSTDYPEHSLEENYCRNPNGRYRPWCYTTSSSKEWEYCSIPRCEQNTVSTEFSISLLFSDSESEPSTSSSEGSCITDRGEKYRGPISVTLSGKRCQSWSAQTPHQHNYTTENYPCR</sequence>
<dbReference type="SMART" id="SM00130">
    <property type="entry name" value="KR"/>
    <property type="match status" value="6"/>
</dbReference>
<dbReference type="PANTHER" id="PTHR24261:SF13">
    <property type="entry name" value="PLASMINOGEN"/>
    <property type="match status" value="1"/>
</dbReference>
<evidence type="ECO:0000256" key="3">
    <source>
        <dbReference type="ARBA" id="ARBA00022737"/>
    </source>
</evidence>
<dbReference type="PRINTS" id="PR00018">
    <property type="entry name" value="KRINGLE"/>
</dbReference>
<feature type="domain" description="Kringle" evidence="7">
    <location>
        <begin position="1"/>
        <end position="36"/>
    </location>
</feature>
<evidence type="ECO:0000256" key="5">
    <source>
        <dbReference type="PROSITE-ProRule" id="PRU00121"/>
    </source>
</evidence>
<keyword evidence="2" id="KW-0732">Signal</keyword>
<keyword evidence="1 5" id="KW-0420">Kringle</keyword>
<keyword evidence="3" id="KW-0677">Repeat</keyword>
<dbReference type="CDD" id="cd00108">
    <property type="entry name" value="KR"/>
    <property type="match status" value="4"/>
</dbReference>
<dbReference type="Proteomes" id="UP000264800">
    <property type="component" value="Unplaced"/>
</dbReference>
<dbReference type="InterPro" id="IPR018056">
    <property type="entry name" value="Kringle_CS"/>
</dbReference>
<dbReference type="SUPFAM" id="SSF57440">
    <property type="entry name" value="Kringle-like"/>
    <property type="match status" value="6"/>
</dbReference>
<feature type="disulfide bond" evidence="5">
    <location>
        <begin position="415"/>
        <end position="438"/>
    </location>
</feature>
<dbReference type="PROSITE" id="PS50070">
    <property type="entry name" value="KRINGLE_2"/>
    <property type="match status" value="6"/>
</dbReference>
<feature type="domain" description="Kringle" evidence="7">
    <location>
        <begin position="473"/>
        <end position="516"/>
    </location>
</feature>
<dbReference type="GeneTree" id="ENSGT00940000157183"/>
<dbReference type="STRING" id="37003.ENSKMAP00000026148"/>
<feature type="domain" description="Kringle" evidence="7">
    <location>
        <begin position="156"/>
        <end position="234"/>
    </location>
</feature>
<dbReference type="FunFam" id="2.40.20.10:FF:000004">
    <property type="entry name" value="Hepatocyte growth factor"/>
    <property type="match status" value="2"/>
</dbReference>
<dbReference type="InterPro" id="IPR038178">
    <property type="entry name" value="Kringle_sf"/>
</dbReference>
<dbReference type="OMA" id="RTIEYYP"/>
<evidence type="ECO:0000256" key="6">
    <source>
        <dbReference type="SAM" id="MobiDB-lite"/>
    </source>
</evidence>
<feature type="compositionally biased region" description="Low complexity" evidence="6">
    <location>
        <begin position="464"/>
        <end position="473"/>
    </location>
</feature>
<feature type="disulfide bond" evidence="5">
    <location>
        <begin position="313"/>
        <end position="336"/>
    </location>
</feature>
<feature type="disulfide bond" evidence="5">
    <location>
        <begin position="366"/>
        <end position="443"/>
    </location>
</feature>
<feature type="domain" description="Kringle" evidence="7">
    <location>
        <begin position="55"/>
        <end position="133"/>
    </location>
</feature>
<keyword evidence="4 5" id="KW-1015">Disulfide bond</keyword>
<feature type="disulfide bond" evidence="5">
    <location>
        <begin position="77"/>
        <end position="116"/>
    </location>
</feature>
<comment type="caution">
    <text evidence="5">Lacks conserved residue(s) required for the propagation of feature annotation.</text>
</comment>
<dbReference type="FunFam" id="2.40.20.10:FF:000025">
    <property type="entry name" value="Plasminogen"/>
    <property type="match status" value="2"/>
</dbReference>
<dbReference type="PROSITE" id="PS00021">
    <property type="entry name" value="KRINGLE_1"/>
    <property type="match status" value="3"/>
</dbReference>
<reference evidence="8" key="2">
    <citation type="submission" date="2025-09" db="UniProtKB">
        <authorList>
            <consortium name="Ensembl"/>
        </authorList>
    </citation>
    <scope>IDENTIFICATION</scope>
</reference>
<dbReference type="InterPro" id="IPR013806">
    <property type="entry name" value="Kringle-like"/>
</dbReference>
<dbReference type="GO" id="GO:0005615">
    <property type="term" value="C:extracellular space"/>
    <property type="evidence" value="ECO:0007669"/>
    <property type="project" value="TreeGrafter"/>
</dbReference>
<reference evidence="8" key="1">
    <citation type="submission" date="2025-08" db="UniProtKB">
        <authorList>
            <consortium name="Ensembl"/>
        </authorList>
    </citation>
    <scope>IDENTIFICATION</scope>
</reference>
<evidence type="ECO:0000256" key="2">
    <source>
        <dbReference type="ARBA" id="ARBA00022729"/>
    </source>
</evidence>
<feature type="disulfide bond" evidence="5">
    <location>
        <begin position="285"/>
        <end position="324"/>
    </location>
</feature>
<feature type="disulfide bond" evidence="5">
    <location>
        <begin position="157"/>
        <end position="234"/>
    </location>
</feature>
<keyword evidence="9" id="KW-1185">Reference proteome</keyword>
<dbReference type="Gene3D" id="2.40.20.10">
    <property type="entry name" value="Plasminogen Kringle 4"/>
    <property type="match status" value="6"/>
</dbReference>
<organism evidence="8 9">
    <name type="scientific">Kryptolebias marmoratus</name>
    <name type="common">Mangrove killifish</name>
    <name type="synonym">Rivulus marmoratus</name>
    <dbReference type="NCBI Taxonomy" id="37003"/>
    <lineage>
        <taxon>Eukaryota</taxon>
        <taxon>Metazoa</taxon>
        <taxon>Chordata</taxon>
        <taxon>Craniata</taxon>
        <taxon>Vertebrata</taxon>
        <taxon>Euteleostomi</taxon>
        <taxon>Actinopterygii</taxon>
        <taxon>Neopterygii</taxon>
        <taxon>Teleostei</taxon>
        <taxon>Neoteleostei</taxon>
        <taxon>Acanthomorphata</taxon>
        <taxon>Ovalentaria</taxon>
        <taxon>Atherinomorphae</taxon>
        <taxon>Cyprinodontiformes</taxon>
        <taxon>Rivulidae</taxon>
        <taxon>Kryptolebias</taxon>
    </lineage>
</organism>
<evidence type="ECO:0000313" key="9">
    <source>
        <dbReference type="Proteomes" id="UP000264800"/>
    </source>
</evidence>
<dbReference type="GO" id="GO:0006508">
    <property type="term" value="P:proteolysis"/>
    <property type="evidence" value="ECO:0007669"/>
    <property type="project" value="TreeGrafter"/>
</dbReference>
<feature type="disulfide bond" evidence="5">
    <location>
        <begin position="387"/>
        <end position="426"/>
    </location>
</feature>
<feature type="domain" description="Kringle" evidence="7">
    <location>
        <begin position="263"/>
        <end position="341"/>
    </location>
</feature>
<feature type="disulfide bond" evidence="5">
    <location>
        <begin position="8"/>
        <end position="31"/>
    </location>
</feature>
<dbReference type="InterPro" id="IPR000001">
    <property type="entry name" value="Kringle"/>
</dbReference>
<dbReference type="InterPro" id="IPR050759">
    <property type="entry name" value="Serine_protease_kringle"/>
</dbReference>
<dbReference type="GO" id="GO:0004175">
    <property type="term" value="F:endopeptidase activity"/>
    <property type="evidence" value="ECO:0007669"/>
    <property type="project" value="TreeGrafter"/>
</dbReference>
<feature type="disulfide bond" evidence="5">
    <location>
        <begin position="105"/>
        <end position="128"/>
    </location>
</feature>
<protein>
    <recommendedName>
        <fullName evidence="7">Kringle domain-containing protein</fullName>
    </recommendedName>
</protein>
<accession>A0A3Q3B8Z4</accession>
<dbReference type="Pfam" id="PF00051">
    <property type="entry name" value="Kringle"/>
    <property type="match status" value="6"/>
</dbReference>
<dbReference type="GO" id="GO:0005102">
    <property type="term" value="F:signaling receptor binding"/>
    <property type="evidence" value="ECO:0007669"/>
    <property type="project" value="TreeGrafter"/>
</dbReference>
<dbReference type="PANTHER" id="PTHR24261">
    <property type="entry name" value="PLASMINOGEN-RELATED"/>
    <property type="match status" value="1"/>
</dbReference>
<feature type="disulfide bond" evidence="5">
    <location>
        <begin position="264"/>
        <end position="341"/>
    </location>
</feature>
<feature type="region of interest" description="Disordered" evidence="6">
    <location>
        <begin position="461"/>
        <end position="480"/>
    </location>
</feature>
<feature type="domain" description="Kringle" evidence="7">
    <location>
        <begin position="365"/>
        <end position="443"/>
    </location>
</feature>
<dbReference type="AlphaFoldDB" id="A0A3Q3B8Z4"/>
<dbReference type="Ensembl" id="ENSKMAT00000026478.1">
    <property type="protein sequence ID" value="ENSKMAP00000026148.1"/>
    <property type="gene ID" value="ENSKMAG00000019368.1"/>
</dbReference>
<feature type="disulfide bond" evidence="5">
    <location>
        <begin position="178"/>
        <end position="217"/>
    </location>
</feature>
<feature type="disulfide bond" evidence="5">
    <location>
        <begin position="206"/>
        <end position="229"/>
    </location>
</feature>
<evidence type="ECO:0000313" key="8">
    <source>
        <dbReference type="Ensembl" id="ENSKMAP00000026148.1"/>
    </source>
</evidence>
<feature type="disulfide bond" evidence="5">
    <location>
        <begin position="56"/>
        <end position="133"/>
    </location>
</feature>
<proteinExistence type="predicted"/>
<evidence type="ECO:0000259" key="7">
    <source>
        <dbReference type="PROSITE" id="PS50070"/>
    </source>
</evidence>
<evidence type="ECO:0000256" key="4">
    <source>
        <dbReference type="ARBA" id="ARBA00023157"/>
    </source>
</evidence>
<evidence type="ECO:0000256" key="1">
    <source>
        <dbReference type="ARBA" id="ARBA00022572"/>
    </source>
</evidence>